<dbReference type="OrthoDB" id="1426468at2"/>
<keyword evidence="4" id="KW-1185">Reference proteome</keyword>
<feature type="chain" id="PRO_5022684684" evidence="1">
    <location>
        <begin position="24"/>
        <end position="238"/>
    </location>
</feature>
<dbReference type="GO" id="GO:0016491">
    <property type="term" value="F:oxidoreductase activity"/>
    <property type="evidence" value="ECO:0007669"/>
    <property type="project" value="InterPro"/>
</dbReference>
<evidence type="ECO:0000313" key="3">
    <source>
        <dbReference type="EMBL" id="TXE08213.1"/>
    </source>
</evidence>
<sequence length="238" mass="27511">MTMKKSLVIILMLLLMPNMPTYGQQDSIGIQHTKSYVDTDFHVSKVYYKGTDTQVPEENFYKLIEENPNLFLERVIDNAGNITRYLYDPNRKGGVTDTFLDSYHKGDFPNFKLQTITNETIELSNLKGKLVILRFEMEATTFRFKKHEIQELDDKINALDHKDVVKAILIFNDSESNVKKGFDREDSNFALVADGRNFIEKYAISRFPSTLVIDQNGNLIGTFRDVDEIDLEAYLKNE</sequence>
<dbReference type="Proteomes" id="UP000321734">
    <property type="component" value="Unassembled WGS sequence"/>
</dbReference>
<evidence type="ECO:0000259" key="2">
    <source>
        <dbReference type="Pfam" id="PF00578"/>
    </source>
</evidence>
<gene>
    <name evidence="3" type="ORF">ES711_06805</name>
</gene>
<comment type="caution">
    <text evidence="3">The sequence shown here is derived from an EMBL/GenBank/DDBJ whole genome shotgun (WGS) entry which is preliminary data.</text>
</comment>
<feature type="domain" description="Alkyl hydroperoxide reductase subunit C/ Thiol specific antioxidant" evidence="2">
    <location>
        <begin position="107"/>
        <end position="219"/>
    </location>
</feature>
<dbReference type="GO" id="GO:0016209">
    <property type="term" value="F:antioxidant activity"/>
    <property type="evidence" value="ECO:0007669"/>
    <property type="project" value="InterPro"/>
</dbReference>
<keyword evidence="1" id="KW-0732">Signal</keyword>
<feature type="signal peptide" evidence="1">
    <location>
        <begin position="1"/>
        <end position="23"/>
    </location>
</feature>
<dbReference type="AlphaFoldDB" id="A0A5C7AKV5"/>
<dbReference type="EMBL" id="VORX01000003">
    <property type="protein sequence ID" value="TXE08213.1"/>
    <property type="molecule type" value="Genomic_DNA"/>
</dbReference>
<dbReference type="SUPFAM" id="SSF52833">
    <property type="entry name" value="Thioredoxin-like"/>
    <property type="match status" value="1"/>
</dbReference>
<accession>A0A5C7AKV5</accession>
<protein>
    <submittedName>
        <fullName evidence="3">Redoxin domain-containing protein</fullName>
    </submittedName>
</protein>
<dbReference type="InterPro" id="IPR000866">
    <property type="entry name" value="AhpC/TSA"/>
</dbReference>
<dbReference type="Gene3D" id="3.40.30.10">
    <property type="entry name" value="Glutaredoxin"/>
    <property type="match status" value="1"/>
</dbReference>
<evidence type="ECO:0000313" key="4">
    <source>
        <dbReference type="Proteomes" id="UP000321734"/>
    </source>
</evidence>
<organism evidence="3 4">
    <name type="scientific">Gelidibacter salicanalis</name>
    <dbReference type="NCBI Taxonomy" id="291193"/>
    <lineage>
        <taxon>Bacteria</taxon>
        <taxon>Pseudomonadati</taxon>
        <taxon>Bacteroidota</taxon>
        <taxon>Flavobacteriia</taxon>
        <taxon>Flavobacteriales</taxon>
        <taxon>Flavobacteriaceae</taxon>
        <taxon>Gelidibacter</taxon>
    </lineage>
</organism>
<dbReference type="Pfam" id="PF00578">
    <property type="entry name" value="AhpC-TSA"/>
    <property type="match status" value="1"/>
</dbReference>
<reference evidence="3 4" key="1">
    <citation type="submission" date="2019-08" db="EMBL/GenBank/DDBJ databases">
        <title>Genome sequence of Gelidibacter salicanalis IC162T.</title>
        <authorList>
            <person name="Bowman J.P."/>
        </authorList>
    </citation>
    <scope>NUCLEOTIDE SEQUENCE [LARGE SCALE GENOMIC DNA]</scope>
    <source>
        <strain evidence="3 4">IC162</strain>
    </source>
</reference>
<dbReference type="InterPro" id="IPR036249">
    <property type="entry name" value="Thioredoxin-like_sf"/>
</dbReference>
<evidence type="ECO:0000256" key="1">
    <source>
        <dbReference type="SAM" id="SignalP"/>
    </source>
</evidence>
<name>A0A5C7AKV5_9FLAO</name>
<proteinExistence type="predicted"/>